<dbReference type="AlphaFoldDB" id="Q8NS87"/>
<gene>
    <name evidence="1" type="ordered locus">Cgl0792</name>
</gene>
<dbReference type="eggNOG" id="ENOG502ZAHJ">
    <property type="taxonomic scope" value="Bacteria"/>
</dbReference>
<proteinExistence type="predicted"/>
<accession>Q8NS87</accession>
<sequence length="167" mass="18270">MTLCRSRKKSLDRLFKSKLRLVLAGHFLNADPSAMASIFDVDFESGVISSVIRARELTLDDFSLGCVTPLVAFVGWEFPQGVEPCLPVKVEQSIIYPRTSEGVGASQGEGMGDADFEGFSGAWCAGLELYLALKLGARVTCQMGYSLEGLTRMVSPRCLYGLRFGKW</sequence>
<dbReference type="BioCyc" id="CORYNE:G18NG-10355-MONOMER"/>
<dbReference type="KEGG" id="cgl:Cgl0792"/>
<name>Q8NS87_CORGL</name>
<dbReference type="OrthoDB" id="9812626at2"/>
<dbReference type="HOGENOM" id="CLU_143362_0_0_11"/>
<dbReference type="EMBL" id="BA000036">
    <property type="protein sequence ID" value="BAB98185.1"/>
    <property type="molecule type" value="Genomic_DNA"/>
</dbReference>
<protein>
    <submittedName>
        <fullName evidence="1">Uncharacterized protein</fullName>
    </submittedName>
</protein>
<evidence type="ECO:0000313" key="2">
    <source>
        <dbReference type="Proteomes" id="UP000000582"/>
    </source>
</evidence>
<dbReference type="STRING" id="196627.cg0902"/>
<evidence type="ECO:0000313" key="1">
    <source>
        <dbReference type="EMBL" id="BAB98185.1"/>
    </source>
</evidence>
<organism evidence="1 2">
    <name type="scientific">Corynebacterium glutamicum (strain ATCC 13032 / DSM 20300 / JCM 1318 / BCRC 11384 / CCUG 27702 / LMG 3730 / NBRC 12168 / NCIMB 10025 / NRRL B-2784 / 534)</name>
    <dbReference type="NCBI Taxonomy" id="196627"/>
    <lineage>
        <taxon>Bacteria</taxon>
        <taxon>Bacillati</taxon>
        <taxon>Actinomycetota</taxon>
        <taxon>Actinomycetes</taxon>
        <taxon>Mycobacteriales</taxon>
        <taxon>Corynebacteriaceae</taxon>
        <taxon>Corynebacterium</taxon>
    </lineage>
</organism>
<reference evidence="2" key="1">
    <citation type="journal article" date="2003" name="Appl. Microbiol. Biotechnol.">
        <title>The Corynebacterium glutamicum genome: features and impacts on biotechnological processes.</title>
        <authorList>
            <person name="Ikeda M."/>
            <person name="Nakagawa S."/>
        </authorList>
    </citation>
    <scope>NUCLEOTIDE SEQUENCE [LARGE SCALE GENOMIC DNA]</scope>
    <source>
        <strain evidence="2">ATCC 13032 / DSM 20300 / BCRC 11384 / JCM 1318 / LMG 3730 / NCIMB 10025</strain>
    </source>
</reference>
<keyword evidence="2" id="KW-1185">Reference proteome</keyword>
<dbReference type="Proteomes" id="UP000000582">
    <property type="component" value="Chromosome"/>
</dbReference>
<dbReference type="PATRIC" id="fig|196627.13.peg.776"/>